<accession>A0A6J7IF15</accession>
<dbReference type="PANTHER" id="PTHR42870">
    <property type="entry name" value="ACETYL-COA C-ACETYLTRANSFERASE"/>
    <property type="match status" value="1"/>
</dbReference>
<dbReference type="CDD" id="cd00829">
    <property type="entry name" value="SCP-x_thiolase"/>
    <property type="match status" value="1"/>
</dbReference>
<sequence length="377" mass="38895">MKATILGAGESDRTPQPGRTAISMAVESSLAAISDAGIEIGEIDGVVTGYSLAERHLDFSADLAEALGVRPLWSQTISRSGATGSSVVVDAVLAVMGGACTTALAVWADNRVSGNPEDMTGALSASLNAFEVASGPLITTQYALIAHSYMSRTGATSEDLASVAVQFRKHASLNEAAKYRKLITIDDVLSSPMASSPLHRLECALVTDYGGAVVVTRADRGRQGAIDVLGFGEALSHSSILRNPDLFSTGKTAAGQSSRSAFEMAGVGPADLDMAQIYDCFTITVLMLMEDFGLCARGEAGAAVRDGMLDREGALPSNTNGGLLSCGSGGILHVTEAVRQMRGVAGSHQLASRPELALVHGNGGILGAQTTLILGRR</sequence>
<name>A0A6J7IF15_9ZZZZ</name>
<gene>
    <name evidence="2" type="ORF">UFOPK3610_01874</name>
</gene>
<evidence type="ECO:0000259" key="1">
    <source>
        <dbReference type="Pfam" id="PF22691"/>
    </source>
</evidence>
<dbReference type="PANTHER" id="PTHR42870:SF1">
    <property type="entry name" value="NON-SPECIFIC LIPID-TRANSFER PROTEIN-LIKE 2"/>
    <property type="match status" value="1"/>
</dbReference>
<protein>
    <submittedName>
        <fullName evidence="2">Unannotated protein</fullName>
    </submittedName>
</protein>
<dbReference type="PIRSF" id="PIRSF000429">
    <property type="entry name" value="Ac-CoA_Ac_transf"/>
    <property type="match status" value="1"/>
</dbReference>
<dbReference type="EMBL" id="CAFBMR010000127">
    <property type="protein sequence ID" value="CAB4929718.1"/>
    <property type="molecule type" value="Genomic_DNA"/>
</dbReference>
<evidence type="ECO:0000313" key="2">
    <source>
        <dbReference type="EMBL" id="CAB4929718.1"/>
    </source>
</evidence>
<feature type="domain" description="Thiolase C-terminal" evidence="1">
    <location>
        <begin position="232"/>
        <end position="376"/>
    </location>
</feature>
<dbReference type="Pfam" id="PF22691">
    <property type="entry name" value="Thiolase_C_1"/>
    <property type="match status" value="1"/>
</dbReference>
<dbReference type="SUPFAM" id="SSF53901">
    <property type="entry name" value="Thiolase-like"/>
    <property type="match status" value="1"/>
</dbReference>
<dbReference type="InterPro" id="IPR016039">
    <property type="entry name" value="Thiolase-like"/>
</dbReference>
<dbReference type="AlphaFoldDB" id="A0A6J7IF15"/>
<dbReference type="InterPro" id="IPR002155">
    <property type="entry name" value="Thiolase"/>
</dbReference>
<dbReference type="GO" id="GO:0016747">
    <property type="term" value="F:acyltransferase activity, transferring groups other than amino-acyl groups"/>
    <property type="evidence" value="ECO:0007669"/>
    <property type="project" value="InterPro"/>
</dbReference>
<dbReference type="InterPro" id="IPR055140">
    <property type="entry name" value="Thiolase_C_2"/>
</dbReference>
<proteinExistence type="predicted"/>
<reference evidence="2" key="1">
    <citation type="submission" date="2020-05" db="EMBL/GenBank/DDBJ databases">
        <authorList>
            <person name="Chiriac C."/>
            <person name="Salcher M."/>
            <person name="Ghai R."/>
            <person name="Kavagutti S V."/>
        </authorList>
    </citation>
    <scope>NUCLEOTIDE SEQUENCE</scope>
</reference>
<dbReference type="Gene3D" id="3.40.47.10">
    <property type="match status" value="1"/>
</dbReference>
<organism evidence="2">
    <name type="scientific">freshwater metagenome</name>
    <dbReference type="NCBI Taxonomy" id="449393"/>
    <lineage>
        <taxon>unclassified sequences</taxon>
        <taxon>metagenomes</taxon>
        <taxon>ecological metagenomes</taxon>
    </lineage>
</organism>